<dbReference type="InterPro" id="IPR017853">
    <property type="entry name" value="GH"/>
</dbReference>
<sequence>MKRKQVGAVICFAQMALALTTSSIPTVKPSKETANLPYRNPSLCVDARVEDLLSRMTIEEKAGQMFQTLLLSGPNGTLEQATPEINSSDYMITTQLMTHFNLAIQIEDPKAAAEFTNRVQARALETRLGIPVTISTDPRHAFTDDIRTGFQAAGFSQWPETVGLAAIRSADLVHKFAEIAREEYLAVGIRAALHPQVDLATEPRWPRNRNGFGENATLTAELLTAYIRGFQGDTFGHHSVSTVTKHFPGAGSAQDGHDAHNRFGMNSTYPGHNFDYHLIPFKAAIKAGARQMMPYYSRPVGTEYDAVGFSFNKAIVTGLLREKLGFEGIVLTDWGLITNTVVQGKPWVAKAWGVEYLSELERATRIIHAGCDQFGGEARPELVVELVKKGIIPESRIDISVRKLLREKFLLGLFDHPFVDPEQSRLVVGNPYFRRVGLETQRKSYTLLTNKNNIVPLRDLSKKTKFYVEGFNSSLIKARGFQVTNKPSQADFAILRLKAPSAPADPIELGADLESGSLEYTSKEKQRQAKIFRAVPTIVDINFNRPAAVPEVAAEAKALFASYGSSTDAFLDIIFSVDGAGPEGKLPFDLPRSNAAVAESFEDVPFDTKDPVFRFGHGLHYDTTCR</sequence>
<dbReference type="InterPro" id="IPR036962">
    <property type="entry name" value="Glyco_hydro_3_N_sf"/>
</dbReference>
<reference evidence="10 11" key="1">
    <citation type="submission" date="2020-05" db="EMBL/GenBank/DDBJ databases">
        <title>Identification and distribution of gene clusters putatively required for synthesis of sphingolipid metabolism inhibitors in phylogenetically diverse species of the filamentous fungus Fusarium.</title>
        <authorList>
            <person name="Kim H.-S."/>
            <person name="Busman M."/>
            <person name="Brown D.W."/>
            <person name="Divon H."/>
            <person name="Uhlig S."/>
            <person name="Proctor R.H."/>
        </authorList>
    </citation>
    <scope>NUCLEOTIDE SEQUENCE [LARGE SCALE GENOMIC DNA]</scope>
    <source>
        <strain evidence="10 11">NRRL 20693</strain>
    </source>
</reference>
<dbReference type="InterPro" id="IPR036881">
    <property type="entry name" value="Glyco_hydro_3_C_sf"/>
</dbReference>
<evidence type="ECO:0000256" key="1">
    <source>
        <dbReference type="ARBA" id="ARBA00000448"/>
    </source>
</evidence>
<accession>A0A8H5TLE7</accession>
<dbReference type="GO" id="GO:0009251">
    <property type="term" value="P:glucan catabolic process"/>
    <property type="evidence" value="ECO:0007669"/>
    <property type="project" value="TreeGrafter"/>
</dbReference>
<dbReference type="EC" id="3.2.1.21" evidence="3"/>
<dbReference type="PRINTS" id="PR00133">
    <property type="entry name" value="GLHYDRLASE3"/>
</dbReference>
<keyword evidence="5 10" id="KW-0378">Hydrolase</keyword>
<evidence type="ECO:0000313" key="11">
    <source>
        <dbReference type="Proteomes" id="UP000567885"/>
    </source>
</evidence>
<dbReference type="SUPFAM" id="SSF51445">
    <property type="entry name" value="(Trans)glycosidases"/>
    <property type="match status" value="1"/>
</dbReference>
<protein>
    <recommendedName>
        <fullName evidence="3">beta-glucosidase</fullName>
        <ecNumber evidence="3">3.2.1.21</ecNumber>
    </recommendedName>
</protein>
<feature type="signal peptide" evidence="8">
    <location>
        <begin position="1"/>
        <end position="18"/>
    </location>
</feature>
<dbReference type="InterPro" id="IPR051915">
    <property type="entry name" value="Cellulose_Degrad_GH3"/>
</dbReference>
<keyword evidence="11" id="KW-1185">Reference proteome</keyword>
<dbReference type="SUPFAM" id="SSF52279">
    <property type="entry name" value="Beta-D-glucan exohydrolase, C-terminal domain"/>
    <property type="match status" value="1"/>
</dbReference>
<comment type="caution">
    <text evidence="10">The sequence shown here is derived from an EMBL/GenBank/DDBJ whole genome shotgun (WGS) entry which is preliminary data.</text>
</comment>
<dbReference type="PANTHER" id="PTHR30620">
    <property type="entry name" value="PERIPLASMIC BETA-GLUCOSIDASE-RELATED"/>
    <property type="match status" value="1"/>
</dbReference>
<evidence type="ECO:0000256" key="6">
    <source>
        <dbReference type="ARBA" id="ARBA00023180"/>
    </source>
</evidence>
<keyword evidence="7" id="KW-0326">Glycosidase</keyword>
<dbReference type="AlphaFoldDB" id="A0A8H5TLE7"/>
<dbReference type="Pfam" id="PF00933">
    <property type="entry name" value="Glyco_hydro_3"/>
    <property type="match status" value="1"/>
</dbReference>
<evidence type="ECO:0000256" key="3">
    <source>
        <dbReference type="ARBA" id="ARBA00012744"/>
    </source>
</evidence>
<evidence type="ECO:0000256" key="7">
    <source>
        <dbReference type="ARBA" id="ARBA00023295"/>
    </source>
</evidence>
<keyword evidence="6" id="KW-0325">Glycoprotein</keyword>
<evidence type="ECO:0000259" key="9">
    <source>
        <dbReference type="Pfam" id="PF00933"/>
    </source>
</evidence>
<proteinExistence type="inferred from homology"/>
<evidence type="ECO:0000256" key="4">
    <source>
        <dbReference type="ARBA" id="ARBA00022729"/>
    </source>
</evidence>
<evidence type="ECO:0000256" key="8">
    <source>
        <dbReference type="SAM" id="SignalP"/>
    </source>
</evidence>
<dbReference type="PANTHER" id="PTHR30620:SF16">
    <property type="entry name" value="LYSOSOMAL BETA GLUCOSIDASE"/>
    <property type="match status" value="1"/>
</dbReference>
<gene>
    <name evidence="10" type="ORF">FHETE_3806</name>
</gene>
<dbReference type="Gene3D" id="3.20.20.300">
    <property type="entry name" value="Glycoside hydrolase, family 3, N-terminal domain"/>
    <property type="match status" value="1"/>
</dbReference>
<feature type="chain" id="PRO_5034873108" description="beta-glucosidase" evidence="8">
    <location>
        <begin position="19"/>
        <end position="626"/>
    </location>
</feature>
<dbReference type="Gene3D" id="3.40.50.1700">
    <property type="entry name" value="Glycoside hydrolase family 3 C-terminal domain"/>
    <property type="match status" value="1"/>
</dbReference>
<feature type="domain" description="Glycoside hydrolase family 3 N-terminal" evidence="9">
    <location>
        <begin position="57"/>
        <end position="406"/>
    </location>
</feature>
<dbReference type="OrthoDB" id="416222at2759"/>
<evidence type="ECO:0000256" key="5">
    <source>
        <dbReference type="ARBA" id="ARBA00022801"/>
    </source>
</evidence>
<evidence type="ECO:0000256" key="2">
    <source>
        <dbReference type="ARBA" id="ARBA00005336"/>
    </source>
</evidence>
<organism evidence="10 11">
    <name type="scientific">Fusarium heterosporum</name>
    <dbReference type="NCBI Taxonomy" id="42747"/>
    <lineage>
        <taxon>Eukaryota</taxon>
        <taxon>Fungi</taxon>
        <taxon>Dikarya</taxon>
        <taxon>Ascomycota</taxon>
        <taxon>Pezizomycotina</taxon>
        <taxon>Sordariomycetes</taxon>
        <taxon>Hypocreomycetidae</taxon>
        <taxon>Hypocreales</taxon>
        <taxon>Nectriaceae</taxon>
        <taxon>Fusarium</taxon>
        <taxon>Fusarium heterosporum species complex</taxon>
    </lineage>
</organism>
<comment type="similarity">
    <text evidence="2">Belongs to the glycosyl hydrolase 3 family.</text>
</comment>
<evidence type="ECO:0000313" key="10">
    <source>
        <dbReference type="EMBL" id="KAF5672308.1"/>
    </source>
</evidence>
<dbReference type="InterPro" id="IPR001764">
    <property type="entry name" value="Glyco_hydro_3_N"/>
</dbReference>
<dbReference type="Proteomes" id="UP000567885">
    <property type="component" value="Unassembled WGS sequence"/>
</dbReference>
<dbReference type="EMBL" id="JAAGWQ010000061">
    <property type="protein sequence ID" value="KAF5672308.1"/>
    <property type="molecule type" value="Genomic_DNA"/>
</dbReference>
<keyword evidence="4 8" id="KW-0732">Signal</keyword>
<dbReference type="GO" id="GO:0008422">
    <property type="term" value="F:beta-glucosidase activity"/>
    <property type="evidence" value="ECO:0007669"/>
    <property type="project" value="UniProtKB-EC"/>
</dbReference>
<comment type="catalytic activity">
    <reaction evidence="1">
        <text>Hydrolysis of terminal, non-reducing beta-D-glucosyl residues with release of beta-D-glucose.</text>
        <dbReference type="EC" id="3.2.1.21"/>
    </reaction>
</comment>
<name>A0A8H5TLE7_FUSHE</name>